<dbReference type="Proteomes" id="UP000507470">
    <property type="component" value="Unassembled WGS sequence"/>
</dbReference>
<evidence type="ECO:0000256" key="6">
    <source>
        <dbReference type="ARBA" id="ARBA00023136"/>
    </source>
</evidence>
<keyword evidence="4 10" id="KW-0732">Signal</keyword>
<evidence type="ECO:0000259" key="11">
    <source>
        <dbReference type="PROSITE" id="PS50866"/>
    </source>
</evidence>
<protein>
    <submittedName>
        <fullName evidence="12">TMED7</fullName>
    </submittedName>
</protein>
<evidence type="ECO:0000256" key="7">
    <source>
        <dbReference type="ARBA" id="ARBA00037847"/>
    </source>
</evidence>
<dbReference type="Pfam" id="PF01105">
    <property type="entry name" value="EMP24_GP25L"/>
    <property type="match status" value="1"/>
</dbReference>
<evidence type="ECO:0000256" key="9">
    <source>
        <dbReference type="SAM" id="Phobius"/>
    </source>
</evidence>
<proteinExistence type="inferred from homology"/>
<evidence type="ECO:0000256" key="1">
    <source>
        <dbReference type="ARBA" id="ARBA00004479"/>
    </source>
</evidence>
<dbReference type="AlphaFoldDB" id="A0A6J8DFG4"/>
<feature type="domain" description="GOLD" evidence="11">
    <location>
        <begin position="37"/>
        <end position="118"/>
    </location>
</feature>
<evidence type="ECO:0000313" key="12">
    <source>
        <dbReference type="EMBL" id="CAC5405834.1"/>
    </source>
</evidence>
<dbReference type="SMART" id="SM01190">
    <property type="entry name" value="EMP24_GP25L"/>
    <property type="match status" value="1"/>
</dbReference>
<dbReference type="PANTHER" id="PTHR22811">
    <property type="entry name" value="TRANSMEMBRANE EMP24 DOMAIN-CONTAINING PROTEIN"/>
    <property type="match status" value="1"/>
</dbReference>
<dbReference type="PROSITE" id="PS50866">
    <property type="entry name" value="GOLD"/>
    <property type="match status" value="1"/>
</dbReference>
<feature type="transmembrane region" description="Helical" evidence="9">
    <location>
        <begin position="178"/>
        <end position="200"/>
    </location>
</feature>
<keyword evidence="6 9" id="KW-0472">Membrane</keyword>
<evidence type="ECO:0000256" key="3">
    <source>
        <dbReference type="ARBA" id="ARBA00022692"/>
    </source>
</evidence>
<dbReference type="GO" id="GO:0016020">
    <property type="term" value="C:membrane"/>
    <property type="evidence" value="ECO:0007669"/>
    <property type="project" value="UniProtKB-SubCell"/>
</dbReference>
<gene>
    <name evidence="12" type="ORF">MCOR_39483</name>
</gene>
<dbReference type="GO" id="GO:0012505">
    <property type="term" value="C:endomembrane system"/>
    <property type="evidence" value="ECO:0007669"/>
    <property type="project" value="UniProtKB-SubCell"/>
</dbReference>
<dbReference type="InterPro" id="IPR015720">
    <property type="entry name" value="Emp24-like"/>
</dbReference>
<dbReference type="InterPro" id="IPR036598">
    <property type="entry name" value="GOLD_dom_sf"/>
</dbReference>
<comment type="subcellular location">
    <subcellularLocation>
        <location evidence="7">Endomembrane system</location>
        <topology evidence="7">Single-pass membrane protein</topology>
    </subcellularLocation>
    <subcellularLocation>
        <location evidence="1 8">Membrane</location>
        <topology evidence="1 8">Single-pass type I membrane protein</topology>
    </subcellularLocation>
</comment>
<evidence type="ECO:0000256" key="4">
    <source>
        <dbReference type="ARBA" id="ARBA00022729"/>
    </source>
</evidence>
<dbReference type="OrthoDB" id="62956at2759"/>
<keyword evidence="3 8" id="KW-0812">Transmembrane</keyword>
<evidence type="ECO:0000256" key="8">
    <source>
        <dbReference type="RuleBase" id="RU003827"/>
    </source>
</evidence>
<dbReference type="InterPro" id="IPR009038">
    <property type="entry name" value="GOLD_dom"/>
</dbReference>
<sequence length="217" mass="24702">MKTFIVFFFILGCNVKISQTFYSGGVALTFELGDQEKSCFIETFPGGKSYLFSYQVIRGGNNDVDAWVVSPNGKILYKEQRKESDEFRFDPSKGDFQFCFGNQFSTITHKVVFFSISPEEIDSLAVEAGDKKPTAQTLLQDACDEIHTAMTEVFENQVDFRLKESMGRYVAEELNNRVMWWSIGQALTVMIIGFGQVFILKTFFTDKLPSQNKLLDT</sequence>
<evidence type="ECO:0000313" key="13">
    <source>
        <dbReference type="Proteomes" id="UP000507470"/>
    </source>
</evidence>
<reference evidence="12 13" key="1">
    <citation type="submission" date="2020-06" db="EMBL/GenBank/DDBJ databases">
        <authorList>
            <person name="Li R."/>
            <person name="Bekaert M."/>
        </authorList>
    </citation>
    <scope>NUCLEOTIDE SEQUENCE [LARGE SCALE GENOMIC DNA]</scope>
    <source>
        <strain evidence="13">wild</strain>
    </source>
</reference>
<evidence type="ECO:0000256" key="5">
    <source>
        <dbReference type="ARBA" id="ARBA00022989"/>
    </source>
</evidence>
<evidence type="ECO:0000256" key="2">
    <source>
        <dbReference type="ARBA" id="ARBA00007104"/>
    </source>
</evidence>
<organism evidence="12 13">
    <name type="scientific">Mytilus coruscus</name>
    <name type="common">Sea mussel</name>
    <dbReference type="NCBI Taxonomy" id="42192"/>
    <lineage>
        <taxon>Eukaryota</taxon>
        <taxon>Metazoa</taxon>
        <taxon>Spiralia</taxon>
        <taxon>Lophotrochozoa</taxon>
        <taxon>Mollusca</taxon>
        <taxon>Bivalvia</taxon>
        <taxon>Autobranchia</taxon>
        <taxon>Pteriomorphia</taxon>
        <taxon>Mytilida</taxon>
        <taxon>Mytiloidea</taxon>
        <taxon>Mytilidae</taxon>
        <taxon>Mytilinae</taxon>
        <taxon>Mytilus</taxon>
    </lineage>
</organism>
<dbReference type="SUPFAM" id="SSF101576">
    <property type="entry name" value="Supernatant protein factor (SPF), C-terminal domain"/>
    <property type="match status" value="1"/>
</dbReference>
<comment type="similarity">
    <text evidence="2 8">Belongs to the EMP24/GP25L family.</text>
</comment>
<name>A0A6J8DFG4_MYTCO</name>
<keyword evidence="13" id="KW-1185">Reference proteome</keyword>
<feature type="chain" id="PRO_5026977019" evidence="10">
    <location>
        <begin position="21"/>
        <end position="217"/>
    </location>
</feature>
<evidence type="ECO:0000256" key="10">
    <source>
        <dbReference type="SAM" id="SignalP"/>
    </source>
</evidence>
<dbReference type="EMBL" id="CACVKT020007140">
    <property type="protein sequence ID" value="CAC5405834.1"/>
    <property type="molecule type" value="Genomic_DNA"/>
</dbReference>
<accession>A0A6J8DFG4</accession>
<keyword evidence="5 9" id="KW-1133">Transmembrane helix</keyword>
<feature type="signal peptide" evidence="10">
    <location>
        <begin position="1"/>
        <end position="20"/>
    </location>
</feature>